<evidence type="ECO:0000256" key="2">
    <source>
        <dbReference type="SAM" id="Phobius"/>
    </source>
</evidence>
<feature type="transmembrane region" description="Helical" evidence="2">
    <location>
        <begin position="109"/>
        <end position="130"/>
    </location>
</feature>
<keyword evidence="2" id="KW-0472">Membrane</keyword>
<feature type="transmembrane region" description="Helical" evidence="2">
    <location>
        <begin position="142"/>
        <end position="166"/>
    </location>
</feature>
<feature type="transmembrane region" description="Helical" evidence="2">
    <location>
        <begin position="223"/>
        <end position="251"/>
    </location>
</feature>
<feature type="compositionally biased region" description="Polar residues" evidence="1">
    <location>
        <begin position="422"/>
        <end position="433"/>
    </location>
</feature>
<feature type="region of interest" description="Disordered" evidence="1">
    <location>
        <begin position="363"/>
        <end position="436"/>
    </location>
</feature>
<dbReference type="Proteomes" id="UP000001202">
    <property type="component" value="Chromosome"/>
</dbReference>
<proteinExistence type="predicted"/>
<dbReference type="InterPro" id="IPR010898">
    <property type="entry name" value="Hpre_diP_synth_I"/>
</dbReference>
<feature type="transmembrane region" description="Helical" evidence="2">
    <location>
        <begin position="80"/>
        <end position="102"/>
    </location>
</feature>
<feature type="transmembrane region" description="Helical" evidence="2">
    <location>
        <begin position="46"/>
        <end position="68"/>
    </location>
</feature>
<dbReference type="EMBL" id="CP000805">
    <property type="protein sequence ID" value="ACD70774.1"/>
    <property type="molecule type" value="Genomic_DNA"/>
</dbReference>
<dbReference type="AlphaFoldDB" id="A0A0H3BKA2"/>
<dbReference type="KEGG" id="tpp:TPASS_0348"/>
<name>A0A0H3BKA2_TREPS</name>
<organism evidence="3 4">
    <name type="scientific">Treponema pallidum subsp. pallidum (strain SS14)</name>
    <dbReference type="NCBI Taxonomy" id="455434"/>
    <lineage>
        <taxon>Bacteria</taxon>
        <taxon>Pseudomonadati</taxon>
        <taxon>Spirochaetota</taxon>
        <taxon>Spirochaetia</taxon>
        <taxon>Spirochaetales</taxon>
        <taxon>Treponemataceae</taxon>
        <taxon>Treponema</taxon>
    </lineage>
</organism>
<evidence type="ECO:0000313" key="4">
    <source>
        <dbReference type="Proteomes" id="UP000001202"/>
    </source>
</evidence>
<protein>
    <recommendedName>
        <fullName evidence="5">Heptaprenyl diphosphate synthase component I</fullName>
    </recommendedName>
</protein>
<gene>
    <name evidence="3" type="ordered locus">TPASS_0348</name>
</gene>
<keyword evidence="2" id="KW-0812">Transmembrane</keyword>
<evidence type="ECO:0008006" key="5">
    <source>
        <dbReference type="Google" id="ProtNLM"/>
    </source>
</evidence>
<dbReference type="Pfam" id="PF07456">
    <property type="entry name" value="Hpre_diP_synt_I"/>
    <property type="match status" value="1"/>
</dbReference>
<evidence type="ECO:0000313" key="3">
    <source>
        <dbReference type="EMBL" id="ACD70774.1"/>
    </source>
</evidence>
<evidence type="ECO:0000256" key="1">
    <source>
        <dbReference type="SAM" id="MobiDB-lite"/>
    </source>
</evidence>
<sequence>MRLVRSRLPLDVRDELVSLLGGMCFFLSTVEHVIPKPLPFFRVGLANLPLLISPDLLPFCAYARLVFLKVIGQALVSGTLFSYVFVLSLAGSTASGALMYALRFVPCRYLSCVGISVMGAFCSNVIQLTLARVLVFGAGVWYVLPLFCALGAVSSTLLGALTGHFLSHSQWYAHLQNAACGQQDTAPPASLFFPVQAGCECTAPCSEHGLRPRVLRYVRMGTGLLLLLILLCVPRLSVQASVCGIALLLYAATGGRIRWMTLAGLWVGTLACYLRPPVGRVWATVLGVPLTSGALSAGARQACMASGMVYLSKWILRVPPHLPGKFGQTVVHALSLMHRLSSFKCAAHDGTLHKKSTAFFSRSGQLDSGRQRAAKSAPPRTLYSKGRTGPQRDRENETTRGVAQKVIHRLLRNPSALRHNPTESLGNNGQSEGNKPAQIQCLDNPFANKLLPQRNERHALHRFCRQLTC</sequence>
<accession>A0A0H3BKA2</accession>
<reference evidence="3 4" key="1">
    <citation type="journal article" date="2008" name="BMC Microbiol.">
        <title>Complete genome sequence of Treponema pallidum ssp. pallidum strain SS14 determined with oligonucleotide arrays.</title>
        <authorList>
            <person name="Matejkova P."/>
            <person name="Strouhal M."/>
            <person name="Smajs D."/>
            <person name="Norris S.J."/>
            <person name="Palzkill T."/>
            <person name="Petrosino J.F."/>
            <person name="Sodergren E."/>
            <person name="Norton J.E."/>
            <person name="Singh J."/>
            <person name="Richmond T.A."/>
            <person name="Molla M.N."/>
            <person name="Albert T.J."/>
            <person name="Weinstock G.M."/>
        </authorList>
    </citation>
    <scope>NUCLEOTIDE SEQUENCE [LARGE SCALE GENOMIC DNA]</scope>
    <source>
        <strain evidence="3 4">SS14</strain>
    </source>
</reference>
<keyword evidence="2" id="KW-1133">Transmembrane helix</keyword>